<protein>
    <submittedName>
        <fullName evidence="4">Uncharacterized protein</fullName>
    </submittedName>
</protein>
<dbReference type="PANTHER" id="PTHR36520">
    <property type="entry name" value="PROTEIN CBG13000-RELATED"/>
    <property type="match status" value="1"/>
</dbReference>
<dbReference type="WBParaSite" id="ACRNAN_scaffold11365.g31741.t1">
    <property type="protein sequence ID" value="ACRNAN_scaffold11365.g31741.t1"/>
    <property type="gene ID" value="ACRNAN_scaffold11365.g31741"/>
</dbReference>
<evidence type="ECO:0000256" key="2">
    <source>
        <dbReference type="SAM" id="SignalP"/>
    </source>
</evidence>
<feature type="region of interest" description="Disordered" evidence="1">
    <location>
        <begin position="235"/>
        <end position="256"/>
    </location>
</feature>
<evidence type="ECO:0000313" key="4">
    <source>
        <dbReference type="WBParaSite" id="ACRNAN_scaffold11365.g31741.t1"/>
    </source>
</evidence>
<feature type="signal peptide" evidence="2">
    <location>
        <begin position="1"/>
        <end position="18"/>
    </location>
</feature>
<keyword evidence="2" id="KW-0732">Signal</keyword>
<reference evidence="4" key="1">
    <citation type="submission" date="2022-11" db="UniProtKB">
        <authorList>
            <consortium name="WormBaseParasite"/>
        </authorList>
    </citation>
    <scope>IDENTIFICATION</scope>
</reference>
<dbReference type="AlphaFoldDB" id="A0A914CKP4"/>
<organism evidence="3 4">
    <name type="scientific">Acrobeloides nanus</name>
    <dbReference type="NCBI Taxonomy" id="290746"/>
    <lineage>
        <taxon>Eukaryota</taxon>
        <taxon>Metazoa</taxon>
        <taxon>Ecdysozoa</taxon>
        <taxon>Nematoda</taxon>
        <taxon>Chromadorea</taxon>
        <taxon>Rhabditida</taxon>
        <taxon>Tylenchina</taxon>
        <taxon>Cephalobomorpha</taxon>
        <taxon>Cephaloboidea</taxon>
        <taxon>Cephalobidae</taxon>
        <taxon>Acrobeloides</taxon>
    </lineage>
</organism>
<accession>A0A914CKP4</accession>
<keyword evidence="3" id="KW-1185">Reference proteome</keyword>
<evidence type="ECO:0000256" key="1">
    <source>
        <dbReference type="SAM" id="MobiDB-lite"/>
    </source>
</evidence>
<name>A0A914CKP4_9BILA</name>
<feature type="chain" id="PRO_5037916175" evidence="2">
    <location>
        <begin position="19"/>
        <end position="308"/>
    </location>
</feature>
<dbReference type="PANTHER" id="PTHR36520:SF4">
    <property type="entry name" value="DUF3421 DOMAIN-CONTAINING PROTEIN"/>
    <property type="match status" value="1"/>
</dbReference>
<evidence type="ECO:0000313" key="3">
    <source>
        <dbReference type="Proteomes" id="UP000887540"/>
    </source>
</evidence>
<proteinExistence type="predicted"/>
<sequence length="308" mass="33356">MNLLGYLLVILFVKRAESIYYIRRVRRQAFPPNPAPYQARVEDYNLPPFYQPYPGRDASSLSPIFPFTTTFNNGLDVNPGRRVTVEGNLNVPILGWGMWDYKGGLRTGLANTRVGFGGLGRPTNTFGISPETIETLASDPTFNKARSQIPSIPVSVLPGNFVPIRCKPPFCNPFLHNTAFGVDVEPGDDFLFDGGLDFPLPLAPAGVGVRIPVSGGVSVGTDPLLVTYGHGLGPVEPPNFRSNKDRPLGGGDSKGILPGTNLDNLQSLAFLKQEGAENAKISNMHIPNFYSINTGNNSVKRNLVDTVS</sequence>
<dbReference type="Proteomes" id="UP000887540">
    <property type="component" value="Unplaced"/>
</dbReference>